<evidence type="ECO:0000259" key="2">
    <source>
        <dbReference type="Pfam" id="PF19187"/>
    </source>
</evidence>
<sequence length="346" mass="37647">MTRGEHPVQKKPSDPNSFVLAQDKLAFLLALVPYLLDRDRVSVTEAAAHFEVSPEQVREAVRLIAVSGVPGETTQYQHGDLFDIAWDDFEDSDEIQITHRVALDDSPRFSAREAAALLAGLQYLQALPETLDSAVHASLMAKLARGASEAPSQVSVARSEASESLVTIRRAVEAGTQVEFDYVSSRGDREHRIVDPLRIDSNNDDWYLRGWDHGRQAIRTFRLDRMAQPTVTDTANTYRPGDLALPDTLFDGSGDTQGVVLEVNPAAISLLGEYLAEGELPVIDGAVLRVTVRVAHIHGLKRLVASLPGVVRVVAPASARDAVRTWAAAALDPYDADEQGRGGSLL</sequence>
<organism evidence="4 5">
    <name type="scientific">Subtercola vilae</name>
    <dbReference type="NCBI Taxonomy" id="2056433"/>
    <lineage>
        <taxon>Bacteria</taxon>
        <taxon>Bacillati</taxon>
        <taxon>Actinomycetota</taxon>
        <taxon>Actinomycetes</taxon>
        <taxon>Micrococcales</taxon>
        <taxon>Microbacteriaceae</taxon>
        <taxon>Subtercola</taxon>
    </lineage>
</organism>
<dbReference type="InterPro" id="IPR057727">
    <property type="entry name" value="WCX_dom"/>
</dbReference>
<proteinExistence type="predicted"/>
<feature type="domain" description="PafC HTH" evidence="2">
    <location>
        <begin position="23"/>
        <end position="144"/>
    </location>
</feature>
<dbReference type="Pfam" id="PF19187">
    <property type="entry name" value="HTH_PafC"/>
    <property type="match status" value="1"/>
</dbReference>
<accession>A0A4T2CAJ6</accession>
<reference evidence="4 5" key="1">
    <citation type="journal article" date="2019" name="Microorganisms">
        <title>Systematic Affiliation and Genome Analysis of Subtercola vilae DB165(T) with Particular Emphasis on Cold Adaptation of an Isolate from a High-Altitude Cold Volcano Lake.</title>
        <authorList>
            <person name="Villalobos A.S."/>
            <person name="Wiese J."/>
            <person name="Imhoff J.F."/>
            <person name="Dorador C."/>
            <person name="Keller A."/>
            <person name="Hentschel U."/>
        </authorList>
    </citation>
    <scope>NUCLEOTIDE SEQUENCE [LARGE SCALE GENOMIC DNA]</scope>
    <source>
        <strain evidence="4 5">DB165</strain>
    </source>
</reference>
<evidence type="ECO:0000259" key="1">
    <source>
        <dbReference type="Pfam" id="PF13280"/>
    </source>
</evidence>
<gene>
    <name evidence="4" type="ORF">D4765_01480</name>
</gene>
<feature type="domain" description="WCX" evidence="3">
    <location>
        <begin position="259"/>
        <end position="331"/>
    </location>
</feature>
<dbReference type="InterPro" id="IPR051534">
    <property type="entry name" value="CBASS_pafABC_assoc_protein"/>
</dbReference>
<protein>
    <submittedName>
        <fullName evidence="4">WYL domain-containing protein</fullName>
    </submittedName>
</protein>
<dbReference type="PROSITE" id="PS52050">
    <property type="entry name" value="WYL"/>
    <property type="match status" value="1"/>
</dbReference>
<dbReference type="PIRSF" id="PIRSF016838">
    <property type="entry name" value="PafC"/>
    <property type="match status" value="1"/>
</dbReference>
<dbReference type="InterPro" id="IPR026881">
    <property type="entry name" value="WYL_dom"/>
</dbReference>
<dbReference type="InterPro" id="IPR043839">
    <property type="entry name" value="PafC_HTH"/>
</dbReference>
<dbReference type="Pfam" id="PF13280">
    <property type="entry name" value="WYL"/>
    <property type="match status" value="1"/>
</dbReference>
<name>A0A4T2CAJ6_9MICO</name>
<dbReference type="Pfam" id="PF25583">
    <property type="entry name" value="WCX"/>
    <property type="match status" value="1"/>
</dbReference>
<comment type="caution">
    <text evidence="4">The sequence shown here is derived from an EMBL/GenBank/DDBJ whole genome shotgun (WGS) entry which is preliminary data.</text>
</comment>
<dbReference type="AlphaFoldDB" id="A0A4T2CAJ6"/>
<evidence type="ECO:0000313" key="5">
    <source>
        <dbReference type="Proteomes" id="UP000306192"/>
    </source>
</evidence>
<dbReference type="InterPro" id="IPR028349">
    <property type="entry name" value="PafC-like"/>
</dbReference>
<keyword evidence="5" id="KW-1185">Reference proteome</keyword>
<dbReference type="Proteomes" id="UP000306192">
    <property type="component" value="Unassembled WGS sequence"/>
</dbReference>
<dbReference type="PANTHER" id="PTHR34580">
    <property type="match status" value="1"/>
</dbReference>
<dbReference type="EMBL" id="QYRT01000002">
    <property type="protein sequence ID" value="TIH40682.1"/>
    <property type="molecule type" value="Genomic_DNA"/>
</dbReference>
<evidence type="ECO:0000313" key="4">
    <source>
        <dbReference type="EMBL" id="TIH40682.1"/>
    </source>
</evidence>
<dbReference type="OrthoDB" id="3171994at2"/>
<feature type="domain" description="WYL" evidence="1">
    <location>
        <begin position="165"/>
        <end position="231"/>
    </location>
</feature>
<dbReference type="PANTHER" id="PTHR34580:SF1">
    <property type="entry name" value="PROTEIN PAFC"/>
    <property type="match status" value="1"/>
</dbReference>
<evidence type="ECO:0000259" key="3">
    <source>
        <dbReference type="Pfam" id="PF25583"/>
    </source>
</evidence>